<feature type="region of interest" description="Disordered" evidence="4">
    <location>
        <begin position="217"/>
        <end position="255"/>
    </location>
</feature>
<comment type="similarity">
    <text evidence="2 3">Belongs to the MINDY deubiquitinase family. FAM63 subfamily.</text>
</comment>
<feature type="compositionally biased region" description="Basic and acidic residues" evidence="4">
    <location>
        <begin position="233"/>
        <end position="255"/>
    </location>
</feature>
<dbReference type="InterPro" id="IPR033979">
    <property type="entry name" value="MINDY_domain"/>
</dbReference>
<dbReference type="EMBL" id="VWZV01006042">
    <property type="protein sequence ID" value="NXI11252.1"/>
    <property type="molecule type" value="Genomic_DNA"/>
</dbReference>
<dbReference type="AlphaFoldDB" id="A0A7K9QI28"/>
<dbReference type="GO" id="GO:0036435">
    <property type="term" value="F:K48-linked polyubiquitin modification-dependent protein binding"/>
    <property type="evidence" value="ECO:0007669"/>
    <property type="project" value="UniProtKB-UniRule"/>
</dbReference>
<dbReference type="Proteomes" id="UP000530962">
    <property type="component" value="Unassembled WGS sequence"/>
</dbReference>
<comment type="function">
    <text evidence="3">Hydrolase that can specifically remove 'Lys-48'-linked conjugated ubiquitin from proteins. Has exodeubiquitinase activity and has a preference for long polyubiquitin chains. May play a regulatory role at the level of protein turnover.</text>
</comment>
<reference evidence="6 7" key="1">
    <citation type="submission" date="2019-09" db="EMBL/GenBank/DDBJ databases">
        <title>Bird 10,000 Genomes (B10K) Project - Family phase.</title>
        <authorList>
            <person name="Zhang G."/>
        </authorList>
    </citation>
    <scope>NUCLEOTIDE SEQUENCE [LARGE SCALE GENOMIC DNA]</scope>
    <source>
        <strain evidence="6">B10K-DU-001-26</strain>
        <tissue evidence="6">Muscle</tissue>
    </source>
</reference>
<evidence type="ECO:0000313" key="6">
    <source>
        <dbReference type="EMBL" id="NXI11252.1"/>
    </source>
</evidence>
<accession>A0A7K9QI28</accession>
<gene>
    <name evidence="6" type="primary">Mindy2</name>
    <name evidence="6" type="ORF">IRECYA_R04408</name>
</gene>
<dbReference type="GO" id="GO:0071108">
    <property type="term" value="P:protein K48-linked deubiquitination"/>
    <property type="evidence" value="ECO:0007669"/>
    <property type="project" value="TreeGrafter"/>
</dbReference>
<dbReference type="Pfam" id="PF04424">
    <property type="entry name" value="MINDY_DUB"/>
    <property type="match status" value="1"/>
</dbReference>
<keyword evidence="3 6" id="KW-0378">Hydrolase</keyword>
<evidence type="ECO:0000256" key="1">
    <source>
        <dbReference type="ARBA" id="ARBA00000707"/>
    </source>
</evidence>
<comment type="caution">
    <text evidence="6">The sequence shown here is derived from an EMBL/GenBank/DDBJ whole genome shotgun (WGS) entry which is preliminary data.</text>
</comment>
<keyword evidence="3" id="KW-0788">Thiol protease</keyword>
<feature type="non-terminal residue" evidence="6">
    <location>
        <position position="1"/>
    </location>
</feature>
<dbReference type="GO" id="GO:0071944">
    <property type="term" value="C:cell periphery"/>
    <property type="evidence" value="ECO:0007669"/>
    <property type="project" value="TreeGrafter"/>
</dbReference>
<keyword evidence="7" id="KW-1185">Reference proteome</keyword>
<name>A0A7K9QI28_IRECY</name>
<evidence type="ECO:0000313" key="7">
    <source>
        <dbReference type="Proteomes" id="UP000530962"/>
    </source>
</evidence>
<evidence type="ECO:0000256" key="4">
    <source>
        <dbReference type="SAM" id="MobiDB-lite"/>
    </source>
</evidence>
<keyword evidence="3" id="KW-0645">Protease</keyword>
<sequence>QVADIVKAVGNCSYNQLVEKIISCKQSENSELVSEGFVAEQFLNNTATQLTYHGLCELTSAVQEGELCVFFRNNHFSTMTKYKGQLYLLVTDQGFLTEEKVVWESLHNVDGDGNFCDSEFHLRPPSDPETVYRGQQDQIDQDYLMALSLQQEQQNQEINWEQIPEGISDLELAKKLQEEEDRRASQYYQEQEQAAAQVQVRKHGAGFISHVVFPTQQVQGAASPASTRQSGSNERKRKEPREKEREKEKNSCVLL</sequence>
<keyword evidence="3" id="KW-0833">Ubl conjugation pathway</keyword>
<dbReference type="GO" id="GO:0006508">
    <property type="term" value="P:proteolysis"/>
    <property type="evidence" value="ECO:0007669"/>
    <property type="project" value="UniProtKB-KW"/>
</dbReference>
<dbReference type="GO" id="GO:0005829">
    <property type="term" value="C:cytosol"/>
    <property type="evidence" value="ECO:0007669"/>
    <property type="project" value="TreeGrafter"/>
</dbReference>
<dbReference type="GO" id="GO:0140934">
    <property type="term" value="F:histone deubiquitinase activity"/>
    <property type="evidence" value="ECO:0007669"/>
    <property type="project" value="UniProtKB-UniRule"/>
</dbReference>
<feature type="non-terminal residue" evidence="6">
    <location>
        <position position="255"/>
    </location>
</feature>
<organism evidence="6 7">
    <name type="scientific">Irena cyanogastra</name>
    <name type="common">Philippine fairy-bluebird</name>
    <dbReference type="NCBI Taxonomy" id="175120"/>
    <lineage>
        <taxon>Eukaryota</taxon>
        <taxon>Metazoa</taxon>
        <taxon>Chordata</taxon>
        <taxon>Craniata</taxon>
        <taxon>Vertebrata</taxon>
        <taxon>Euteleostomi</taxon>
        <taxon>Archelosauria</taxon>
        <taxon>Archosauria</taxon>
        <taxon>Dinosauria</taxon>
        <taxon>Saurischia</taxon>
        <taxon>Theropoda</taxon>
        <taxon>Coelurosauria</taxon>
        <taxon>Aves</taxon>
        <taxon>Neognathae</taxon>
        <taxon>Neoaves</taxon>
        <taxon>Telluraves</taxon>
        <taxon>Australaves</taxon>
        <taxon>Passeriformes</taxon>
        <taxon>Corvoidea</taxon>
        <taxon>Irenidae</taxon>
        <taxon>Irena</taxon>
    </lineage>
</organism>
<protein>
    <recommendedName>
        <fullName evidence="3">Ubiquitin carboxyl-terminal hydrolase</fullName>
        <ecNumber evidence="3">3.4.19.12</ecNumber>
    </recommendedName>
</protein>
<dbReference type="InterPro" id="IPR007518">
    <property type="entry name" value="MINDY"/>
</dbReference>
<dbReference type="EC" id="3.4.19.12" evidence="3"/>
<dbReference type="GO" id="GO:1990380">
    <property type="term" value="F:K48-linked deubiquitinase activity"/>
    <property type="evidence" value="ECO:0007669"/>
    <property type="project" value="UniProtKB-UniRule"/>
</dbReference>
<dbReference type="GO" id="GO:0016807">
    <property type="term" value="F:cysteine-type carboxypeptidase activity"/>
    <property type="evidence" value="ECO:0007669"/>
    <property type="project" value="TreeGrafter"/>
</dbReference>
<proteinExistence type="inferred from homology"/>
<dbReference type="PANTHER" id="PTHR18063">
    <property type="entry name" value="NF-E2 INDUCIBLE PROTEIN"/>
    <property type="match status" value="1"/>
</dbReference>
<dbReference type="PANTHER" id="PTHR18063:SF8">
    <property type="entry name" value="UBIQUITIN CARBOXYL-TERMINAL HYDROLASE MINDY-2"/>
    <property type="match status" value="1"/>
</dbReference>
<evidence type="ECO:0000256" key="3">
    <source>
        <dbReference type="RuleBase" id="RU367139"/>
    </source>
</evidence>
<comment type="catalytic activity">
    <reaction evidence="1 3">
        <text>Thiol-dependent hydrolysis of ester, thioester, amide, peptide and isopeptide bonds formed by the C-terminal Gly of ubiquitin (a 76-residue protein attached to proteins as an intracellular targeting signal).</text>
        <dbReference type="EC" id="3.4.19.12"/>
    </reaction>
</comment>
<evidence type="ECO:0000256" key="2">
    <source>
        <dbReference type="ARBA" id="ARBA00006616"/>
    </source>
</evidence>
<feature type="compositionally biased region" description="Polar residues" evidence="4">
    <location>
        <begin position="217"/>
        <end position="232"/>
    </location>
</feature>
<evidence type="ECO:0000259" key="5">
    <source>
        <dbReference type="Pfam" id="PF04424"/>
    </source>
</evidence>
<feature type="domain" description="MINDY deubiquitinase" evidence="5">
    <location>
        <begin position="4"/>
        <end position="120"/>
    </location>
</feature>
<dbReference type="GO" id="GO:0004843">
    <property type="term" value="F:cysteine-type deubiquitinase activity"/>
    <property type="evidence" value="ECO:0007669"/>
    <property type="project" value="UniProtKB-UniRule"/>
</dbReference>